<gene>
    <name evidence="1" type="ORF">CVV64_11795</name>
</gene>
<accession>A0A2N1PNS7</accession>
<reference evidence="1 2" key="1">
    <citation type="journal article" date="2017" name="ISME J.">
        <title>Potential for microbial H2 and metal transformations associated with novel bacteria and archaea in deep terrestrial subsurface sediments.</title>
        <authorList>
            <person name="Hernsdorf A.W."/>
            <person name="Amano Y."/>
            <person name="Miyakawa K."/>
            <person name="Ise K."/>
            <person name="Suzuki Y."/>
            <person name="Anantharaman K."/>
            <person name="Probst A."/>
            <person name="Burstein D."/>
            <person name="Thomas B.C."/>
            <person name="Banfield J.F."/>
        </authorList>
    </citation>
    <scope>NUCLEOTIDE SEQUENCE [LARGE SCALE GENOMIC DNA]</scope>
    <source>
        <strain evidence="1">HGW-Wallbacteria-1</strain>
    </source>
</reference>
<sequence length="68" mass="8043">MLQNQVSDFMTISADDVFASRLFHENGLMDCSGEEYGLFRKDDLIIISRPKVMRHLNRFVRGHERRRS</sequence>
<dbReference type="EMBL" id="PGXC01000009">
    <property type="protein sequence ID" value="PKK90001.1"/>
    <property type="molecule type" value="Genomic_DNA"/>
</dbReference>
<organism evidence="1 2">
    <name type="scientific">Candidatus Wallbacteria bacterium HGW-Wallbacteria-1</name>
    <dbReference type="NCBI Taxonomy" id="2013854"/>
    <lineage>
        <taxon>Bacteria</taxon>
        <taxon>Candidatus Walliibacteriota</taxon>
    </lineage>
</organism>
<name>A0A2N1PNS7_9BACT</name>
<protein>
    <submittedName>
        <fullName evidence="1">Uncharacterized protein</fullName>
    </submittedName>
</protein>
<proteinExistence type="predicted"/>
<dbReference type="AlphaFoldDB" id="A0A2N1PNS7"/>
<comment type="caution">
    <text evidence="1">The sequence shown here is derived from an EMBL/GenBank/DDBJ whole genome shotgun (WGS) entry which is preliminary data.</text>
</comment>
<dbReference type="Proteomes" id="UP000233256">
    <property type="component" value="Unassembled WGS sequence"/>
</dbReference>
<evidence type="ECO:0000313" key="1">
    <source>
        <dbReference type="EMBL" id="PKK90001.1"/>
    </source>
</evidence>
<evidence type="ECO:0000313" key="2">
    <source>
        <dbReference type="Proteomes" id="UP000233256"/>
    </source>
</evidence>